<dbReference type="OMA" id="DERANWK"/>
<feature type="compositionally biased region" description="Pro residues" evidence="1">
    <location>
        <begin position="219"/>
        <end position="229"/>
    </location>
</feature>
<dbReference type="InParanoid" id="T0QWK9"/>
<sequence>MASISVGASLGVRSTARPARAAPAAEADGRWGRRDKVSEAAWPQANFMQRIDFPDVDHATASLMVPHILGAKGAKISAASRASNSRLTLRYGKSGSEKNNIVIIGTTQLRVEHGARLAKELLDDALKLAQVQRKSNKPSNELKRPASSMTSSSPRPMSTRQRAQSLPNPTHKKPLARPDALEIISDSSDSDSDFPSSPVPSTPEAAHPEIVDMTGDAPLVPPPLPPRPPMVSVATDTADDAIAPPTSYHATLQHLQHSIASALESADDLRYMPKTRNLQRSIVVSKRKVAALQQLHTWHQVHFRYPKLPILPVTKRLRCATPDELRARMRPETRSAAPSPLPTFLAPLLQQPKHKAQWLGLQHFVPTYVPYSFLQPIRMTHLTLHALRDHMCPHRSQYIAQYNILATSIRSQPTLQLEYLMHLCCALRQLVRDQLAVDEWRRRGYVEPMEPSAPDLFGQHTSWKLQVNRRICRSTALHPIVQPLLVDTCASFPFLWSVLSVWTTDERANWKTPLEDAGPLQESVRTVLKTNIGKLDTQALLTYEGRVHSRVHAYVHLLSRNMLRRWQHLFTMHPELTLIAWWERDGAKPWFDEVAPPTPSSATDSDDDVVDVTPVASASTLSNLHQLLAKCQSLAPAM</sequence>
<evidence type="ECO:0000313" key="2">
    <source>
        <dbReference type="EMBL" id="EQC39051.1"/>
    </source>
</evidence>
<gene>
    <name evidence="2" type="ORF">SDRG_03259</name>
</gene>
<dbReference type="OrthoDB" id="66505at2759"/>
<dbReference type="Proteomes" id="UP000030762">
    <property type="component" value="Unassembled WGS sequence"/>
</dbReference>
<feature type="region of interest" description="Disordered" evidence="1">
    <location>
        <begin position="15"/>
        <end position="34"/>
    </location>
</feature>
<accession>T0QWK9</accession>
<dbReference type="GeneID" id="19943986"/>
<keyword evidence="3" id="KW-1185">Reference proteome</keyword>
<feature type="region of interest" description="Disordered" evidence="1">
    <location>
        <begin position="132"/>
        <end position="233"/>
    </location>
</feature>
<organism evidence="2 3">
    <name type="scientific">Saprolegnia diclina (strain VS20)</name>
    <dbReference type="NCBI Taxonomy" id="1156394"/>
    <lineage>
        <taxon>Eukaryota</taxon>
        <taxon>Sar</taxon>
        <taxon>Stramenopiles</taxon>
        <taxon>Oomycota</taxon>
        <taxon>Saprolegniomycetes</taxon>
        <taxon>Saprolegniales</taxon>
        <taxon>Saprolegniaceae</taxon>
        <taxon>Saprolegnia</taxon>
    </lineage>
</organism>
<dbReference type="VEuPathDB" id="FungiDB:SDRG_03259"/>
<proteinExistence type="predicted"/>
<reference evidence="2 3" key="1">
    <citation type="submission" date="2012-04" db="EMBL/GenBank/DDBJ databases">
        <title>The Genome Sequence of Saprolegnia declina VS20.</title>
        <authorList>
            <consortium name="The Broad Institute Genome Sequencing Platform"/>
            <person name="Russ C."/>
            <person name="Nusbaum C."/>
            <person name="Tyler B."/>
            <person name="van West P."/>
            <person name="Dieguez-Uribeondo J."/>
            <person name="de Bruijn I."/>
            <person name="Tripathy S."/>
            <person name="Jiang R."/>
            <person name="Young S.K."/>
            <person name="Zeng Q."/>
            <person name="Gargeya S."/>
            <person name="Fitzgerald M."/>
            <person name="Haas B."/>
            <person name="Abouelleil A."/>
            <person name="Alvarado L."/>
            <person name="Arachchi H.M."/>
            <person name="Berlin A."/>
            <person name="Chapman S.B."/>
            <person name="Goldberg J."/>
            <person name="Griggs A."/>
            <person name="Gujja S."/>
            <person name="Hansen M."/>
            <person name="Howarth C."/>
            <person name="Imamovic A."/>
            <person name="Larimer J."/>
            <person name="McCowen C."/>
            <person name="Montmayeur A."/>
            <person name="Murphy C."/>
            <person name="Neiman D."/>
            <person name="Pearson M."/>
            <person name="Priest M."/>
            <person name="Roberts A."/>
            <person name="Saif S."/>
            <person name="Shea T."/>
            <person name="Sisk P."/>
            <person name="Sykes S."/>
            <person name="Wortman J."/>
            <person name="Nusbaum C."/>
            <person name="Birren B."/>
        </authorList>
    </citation>
    <scope>NUCLEOTIDE SEQUENCE [LARGE SCALE GENOMIC DNA]</scope>
    <source>
        <strain evidence="2 3">VS20</strain>
    </source>
</reference>
<dbReference type="EMBL" id="JH767139">
    <property type="protein sequence ID" value="EQC39051.1"/>
    <property type="molecule type" value="Genomic_DNA"/>
</dbReference>
<evidence type="ECO:0000313" key="3">
    <source>
        <dbReference type="Proteomes" id="UP000030762"/>
    </source>
</evidence>
<feature type="compositionally biased region" description="Low complexity" evidence="1">
    <location>
        <begin position="147"/>
        <end position="160"/>
    </location>
</feature>
<dbReference type="AlphaFoldDB" id="T0QWK9"/>
<protein>
    <recommendedName>
        <fullName evidence="4">K Homology domain-containing protein</fullName>
    </recommendedName>
</protein>
<evidence type="ECO:0000256" key="1">
    <source>
        <dbReference type="SAM" id="MobiDB-lite"/>
    </source>
</evidence>
<dbReference type="RefSeq" id="XP_008607112.1">
    <property type="nucleotide sequence ID" value="XM_008608890.1"/>
</dbReference>
<evidence type="ECO:0008006" key="4">
    <source>
        <dbReference type="Google" id="ProtNLM"/>
    </source>
</evidence>
<name>T0QWK9_SAPDV</name>
<feature type="compositionally biased region" description="Low complexity" evidence="1">
    <location>
        <begin position="16"/>
        <end position="26"/>
    </location>
</feature>